<dbReference type="EMBL" id="CAXAMN010022328">
    <property type="protein sequence ID" value="CAK9068422.1"/>
    <property type="molecule type" value="Genomic_DNA"/>
</dbReference>
<protein>
    <submittedName>
        <fullName evidence="1">Uncharacterized protein</fullName>
    </submittedName>
</protein>
<keyword evidence="2" id="KW-1185">Reference proteome</keyword>
<reference evidence="1 2" key="1">
    <citation type="submission" date="2024-02" db="EMBL/GenBank/DDBJ databases">
        <authorList>
            <person name="Chen Y."/>
            <person name="Shah S."/>
            <person name="Dougan E. K."/>
            <person name="Thang M."/>
            <person name="Chan C."/>
        </authorList>
    </citation>
    <scope>NUCLEOTIDE SEQUENCE [LARGE SCALE GENOMIC DNA]</scope>
</reference>
<accession>A0ABP0NYZ6</accession>
<comment type="caution">
    <text evidence="1">The sequence shown here is derived from an EMBL/GenBank/DDBJ whole genome shotgun (WGS) entry which is preliminary data.</text>
</comment>
<name>A0ABP0NYZ6_9DINO</name>
<sequence>MLQAINLPKQNLSPHVYATELLVASEGWQLLDAFDAFRLWPPGSPQLRSSSALRPVPESFWSPVRPKVMGSDALEERFRIWRSLTKESFARPRHLSPQMHERQVELFLEAVRGDSDESFDEYIRHLRQEHFPEASEDVEEREDAEYDGGEVAARRSQDQKCTIVVCEVLVVSL</sequence>
<proteinExistence type="predicted"/>
<organism evidence="1 2">
    <name type="scientific">Durusdinium trenchii</name>
    <dbReference type="NCBI Taxonomy" id="1381693"/>
    <lineage>
        <taxon>Eukaryota</taxon>
        <taxon>Sar</taxon>
        <taxon>Alveolata</taxon>
        <taxon>Dinophyceae</taxon>
        <taxon>Suessiales</taxon>
        <taxon>Symbiodiniaceae</taxon>
        <taxon>Durusdinium</taxon>
    </lineage>
</organism>
<dbReference type="Proteomes" id="UP001642484">
    <property type="component" value="Unassembled WGS sequence"/>
</dbReference>
<evidence type="ECO:0000313" key="2">
    <source>
        <dbReference type="Proteomes" id="UP001642484"/>
    </source>
</evidence>
<gene>
    <name evidence="1" type="ORF">CCMP2556_LOCUS33608</name>
</gene>
<evidence type="ECO:0000313" key="1">
    <source>
        <dbReference type="EMBL" id="CAK9068422.1"/>
    </source>
</evidence>